<proteinExistence type="predicted"/>
<protein>
    <submittedName>
        <fullName evidence="1">Uncharacterized protein</fullName>
    </submittedName>
</protein>
<evidence type="ECO:0000313" key="2">
    <source>
        <dbReference type="Proteomes" id="UP000265520"/>
    </source>
</evidence>
<evidence type="ECO:0000313" key="1">
    <source>
        <dbReference type="EMBL" id="MCI29669.1"/>
    </source>
</evidence>
<dbReference type="Proteomes" id="UP000265520">
    <property type="component" value="Unassembled WGS sequence"/>
</dbReference>
<keyword evidence="2" id="KW-1185">Reference proteome</keyword>
<dbReference type="AlphaFoldDB" id="A0A392R0A7"/>
<reference evidence="1 2" key="1">
    <citation type="journal article" date="2018" name="Front. Plant Sci.">
        <title>Red Clover (Trifolium pratense) and Zigzag Clover (T. medium) - A Picture of Genomic Similarities and Differences.</title>
        <authorList>
            <person name="Dluhosova J."/>
            <person name="Istvanek J."/>
            <person name="Nedelnik J."/>
            <person name="Repkova J."/>
        </authorList>
    </citation>
    <scope>NUCLEOTIDE SEQUENCE [LARGE SCALE GENOMIC DNA]</scope>
    <source>
        <strain evidence="2">cv. 10/8</strain>
        <tissue evidence="1">Leaf</tissue>
    </source>
</reference>
<feature type="non-terminal residue" evidence="1">
    <location>
        <position position="1"/>
    </location>
</feature>
<dbReference type="EMBL" id="LXQA010174135">
    <property type="protein sequence ID" value="MCI29669.1"/>
    <property type="molecule type" value="Genomic_DNA"/>
</dbReference>
<comment type="caution">
    <text evidence="1">The sequence shown here is derived from an EMBL/GenBank/DDBJ whole genome shotgun (WGS) entry which is preliminary data.</text>
</comment>
<name>A0A392R0A7_9FABA</name>
<sequence length="63" mass="7011">DPPFEFDELVKTTRGGCNGFNYFITFKAAKQSSNTSSRIFQASTWTSFDGSSSMVRSCAIKRT</sequence>
<organism evidence="1 2">
    <name type="scientific">Trifolium medium</name>
    <dbReference type="NCBI Taxonomy" id="97028"/>
    <lineage>
        <taxon>Eukaryota</taxon>
        <taxon>Viridiplantae</taxon>
        <taxon>Streptophyta</taxon>
        <taxon>Embryophyta</taxon>
        <taxon>Tracheophyta</taxon>
        <taxon>Spermatophyta</taxon>
        <taxon>Magnoliopsida</taxon>
        <taxon>eudicotyledons</taxon>
        <taxon>Gunneridae</taxon>
        <taxon>Pentapetalae</taxon>
        <taxon>rosids</taxon>
        <taxon>fabids</taxon>
        <taxon>Fabales</taxon>
        <taxon>Fabaceae</taxon>
        <taxon>Papilionoideae</taxon>
        <taxon>50 kb inversion clade</taxon>
        <taxon>NPAAA clade</taxon>
        <taxon>Hologalegina</taxon>
        <taxon>IRL clade</taxon>
        <taxon>Trifolieae</taxon>
        <taxon>Trifolium</taxon>
    </lineage>
</organism>
<accession>A0A392R0A7</accession>